<dbReference type="Pfam" id="PF01453">
    <property type="entry name" value="B_lectin"/>
    <property type="match status" value="1"/>
</dbReference>
<sequence length="447" mass="49676">MAPAQLRLVFLTIFLRFIAAQNDGSVSVGASLTATSDVKPWLSSSGEFAFGFKQVQGNDNFLVSIWYEKIPDKTIVWYPEEGRMVPTGSKVELLRASGLVLTDPQGTEVWRSGSISAVASGFMNDTGNFVIFGSNSRKLWGSFDFPANTLLPTQVMKTGGGMNSTISATNFSGGRFQLRLLQDGNLVLNTRDILSGNAYNAYYTSDTYDATNSTNSGEQVIFDATGYMYILRRNGQRFDLTPRDSFPSGDYYHRATLDSDGVVRQYYYPKNATGNTIWEVIWFLPEDICNIYGRLGSGACGYNNICRFNGNSPISCECPQGFSLHDPNNPSGDCKPDFTPTCDEVDPIDFIELHNIDWPMSDYVDMKPSDEDTCKSSCLEDCYCAVAIYRDIECWKKRLPLSNGRQVASANVKAFVKHRIGDGPVQNPPLQSPPLQYLFRTRISIIN</sequence>
<keyword evidence="1 4" id="KW-0732">Signal</keyword>
<protein>
    <recommendedName>
        <fullName evidence="5">Bulb-type lectin domain-containing protein</fullName>
    </recommendedName>
</protein>
<dbReference type="Gene3D" id="2.90.10.10">
    <property type="entry name" value="Bulb-type lectin domain"/>
    <property type="match status" value="2"/>
</dbReference>
<dbReference type="PANTHER" id="PTHR47976:SF15">
    <property type="entry name" value="G-TYPE LECTIN S-RECEPTOR-LIKE SERINE_THREONINE-PROTEIN KINASE RLK1"/>
    <property type="match status" value="1"/>
</dbReference>
<dbReference type="PANTHER" id="PTHR47976">
    <property type="entry name" value="G-TYPE LECTIN S-RECEPTOR-LIKE SERINE/THREONINE-PROTEIN KINASE SD2-5"/>
    <property type="match status" value="1"/>
</dbReference>
<proteinExistence type="predicted"/>
<evidence type="ECO:0000313" key="7">
    <source>
        <dbReference type="Proteomes" id="UP001157418"/>
    </source>
</evidence>
<dbReference type="SMART" id="SM00108">
    <property type="entry name" value="B_lectin"/>
    <property type="match status" value="1"/>
</dbReference>
<evidence type="ECO:0000256" key="3">
    <source>
        <dbReference type="ARBA" id="ARBA00023180"/>
    </source>
</evidence>
<dbReference type="PROSITE" id="PS50927">
    <property type="entry name" value="BULB_LECTIN"/>
    <property type="match status" value="1"/>
</dbReference>
<dbReference type="InterPro" id="IPR036426">
    <property type="entry name" value="Bulb-type_lectin_dom_sf"/>
</dbReference>
<accession>A0AAU9NUT8</accession>
<feature type="signal peptide" evidence="4">
    <location>
        <begin position="1"/>
        <end position="20"/>
    </location>
</feature>
<dbReference type="EMBL" id="CAKMRJ010005412">
    <property type="protein sequence ID" value="CAH1441559.1"/>
    <property type="molecule type" value="Genomic_DNA"/>
</dbReference>
<name>A0AAU9NUT8_9ASTR</name>
<dbReference type="InterPro" id="IPR001480">
    <property type="entry name" value="Bulb-type_lectin_dom"/>
</dbReference>
<dbReference type="GO" id="GO:0048544">
    <property type="term" value="P:recognition of pollen"/>
    <property type="evidence" value="ECO:0007669"/>
    <property type="project" value="InterPro"/>
</dbReference>
<dbReference type="SUPFAM" id="SSF51110">
    <property type="entry name" value="alpha-D-mannose-specific plant lectins"/>
    <property type="match status" value="1"/>
</dbReference>
<comment type="caution">
    <text evidence="6">The sequence shown here is derived from an EMBL/GenBank/DDBJ whole genome shotgun (WGS) entry which is preliminary data.</text>
</comment>
<dbReference type="FunFam" id="2.90.10.30:FF:000001">
    <property type="entry name" value="Serine/threonine-protein kinase"/>
    <property type="match status" value="1"/>
</dbReference>
<dbReference type="Pfam" id="PF00954">
    <property type="entry name" value="S_locus_glycop"/>
    <property type="match status" value="1"/>
</dbReference>
<evidence type="ECO:0000259" key="5">
    <source>
        <dbReference type="PROSITE" id="PS50927"/>
    </source>
</evidence>
<evidence type="ECO:0000256" key="1">
    <source>
        <dbReference type="ARBA" id="ARBA00022729"/>
    </source>
</evidence>
<dbReference type="Pfam" id="PF08276">
    <property type="entry name" value="PAN_2"/>
    <property type="match status" value="1"/>
</dbReference>
<dbReference type="InterPro" id="IPR051343">
    <property type="entry name" value="G-type_lectin_kinases/EP1-like"/>
</dbReference>
<organism evidence="6 7">
    <name type="scientific">Lactuca virosa</name>
    <dbReference type="NCBI Taxonomy" id="75947"/>
    <lineage>
        <taxon>Eukaryota</taxon>
        <taxon>Viridiplantae</taxon>
        <taxon>Streptophyta</taxon>
        <taxon>Embryophyta</taxon>
        <taxon>Tracheophyta</taxon>
        <taxon>Spermatophyta</taxon>
        <taxon>Magnoliopsida</taxon>
        <taxon>eudicotyledons</taxon>
        <taxon>Gunneridae</taxon>
        <taxon>Pentapetalae</taxon>
        <taxon>asterids</taxon>
        <taxon>campanulids</taxon>
        <taxon>Asterales</taxon>
        <taxon>Asteraceae</taxon>
        <taxon>Cichorioideae</taxon>
        <taxon>Cichorieae</taxon>
        <taxon>Lactucinae</taxon>
        <taxon>Lactuca</taxon>
    </lineage>
</organism>
<evidence type="ECO:0000256" key="2">
    <source>
        <dbReference type="ARBA" id="ARBA00023157"/>
    </source>
</evidence>
<dbReference type="InterPro" id="IPR000858">
    <property type="entry name" value="S_locus_glycoprot_dom"/>
</dbReference>
<dbReference type="FunFam" id="2.90.10.10:FF:000013">
    <property type="entry name" value="G-type lectin S-receptor-like serine/threonine-protein kinase LECRK1"/>
    <property type="match status" value="1"/>
</dbReference>
<dbReference type="Proteomes" id="UP001157418">
    <property type="component" value="Unassembled WGS sequence"/>
</dbReference>
<evidence type="ECO:0000256" key="4">
    <source>
        <dbReference type="SAM" id="SignalP"/>
    </source>
</evidence>
<gene>
    <name evidence="6" type="ORF">LVIROSA_LOCUS27607</name>
</gene>
<keyword evidence="2" id="KW-1015">Disulfide bond</keyword>
<dbReference type="InterPro" id="IPR003609">
    <property type="entry name" value="Pan_app"/>
</dbReference>
<keyword evidence="3" id="KW-0325">Glycoprotein</keyword>
<dbReference type="AlphaFoldDB" id="A0AAU9NUT8"/>
<feature type="domain" description="Bulb-type lectin" evidence="5">
    <location>
        <begin position="23"/>
        <end position="144"/>
    </location>
</feature>
<keyword evidence="7" id="KW-1185">Reference proteome</keyword>
<feature type="chain" id="PRO_5043403901" description="Bulb-type lectin domain-containing protein" evidence="4">
    <location>
        <begin position="21"/>
        <end position="447"/>
    </location>
</feature>
<reference evidence="6 7" key="1">
    <citation type="submission" date="2022-01" db="EMBL/GenBank/DDBJ databases">
        <authorList>
            <person name="Xiong W."/>
            <person name="Schranz E."/>
        </authorList>
    </citation>
    <scope>NUCLEOTIDE SEQUENCE [LARGE SCALE GENOMIC DNA]</scope>
</reference>
<evidence type="ECO:0000313" key="6">
    <source>
        <dbReference type="EMBL" id="CAH1441559.1"/>
    </source>
</evidence>